<dbReference type="PRINTS" id="PR00032">
    <property type="entry name" value="HTHARAC"/>
</dbReference>
<dbReference type="RefSeq" id="WP_183377522.1">
    <property type="nucleotide sequence ID" value="NZ_BDDI01000012.1"/>
</dbReference>
<evidence type="ECO:0000313" key="5">
    <source>
        <dbReference type="EMBL" id="MBB3037372.1"/>
    </source>
</evidence>
<dbReference type="PROSITE" id="PS01124">
    <property type="entry name" value="HTH_ARAC_FAMILY_2"/>
    <property type="match status" value="1"/>
</dbReference>
<dbReference type="InterPro" id="IPR032687">
    <property type="entry name" value="AraC-type_N"/>
</dbReference>
<evidence type="ECO:0000313" key="6">
    <source>
        <dbReference type="Proteomes" id="UP000567922"/>
    </source>
</evidence>
<accession>A0A839RKH5</accession>
<sequence>MSATMLTELASERGIEPTQTLRGTGITPEILRDPTAEVTAGQELILVRNLLADLPDVPGLGLEAGTRYHAPAFGPLGFAMISSPTVGEALQVVTRWFDLSFSFSKLHRRDESDQITLVLDDTGVPDDVRCFNTERDLSAIVTMMRPLLPTMPIMLASLDIALPEPSYVDRYRDILAASGTKPNFGMPETAMRIDAALLPLALPQANRLIAEMCVQQCAALMHRRQARVGVSGQVRQHLLRRGHTTDQDEVARAMNLTVRTLRRRLAEEGTSYRELAAETTGMLAEELLSSGLPVEQIAERLGYADASSFTHAFKSWKGVTPGRFARERQRLRVPQREDSPY</sequence>
<keyword evidence="1" id="KW-0805">Transcription regulation</keyword>
<dbReference type="EMBL" id="JACHWS010000002">
    <property type="protein sequence ID" value="MBB3037372.1"/>
    <property type="molecule type" value="Genomic_DNA"/>
</dbReference>
<keyword evidence="3" id="KW-0804">Transcription</keyword>
<dbReference type="SUPFAM" id="SSF46689">
    <property type="entry name" value="Homeodomain-like"/>
    <property type="match status" value="1"/>
</dbReference>
<dbReference type="Gene3D" id="1.10.10.60">
    <property type="entry name" value="Homeodomain-like"/>
    <property type="match status" value="1"/>
</dbReference>
<dbReference type="InterPro" id="IPR018060">
    <property type="entry name" value="HTH_AraC"/>
</dbReference>
<dbReference type="PANTHER" id="PTHR47894:SF1">
    <property type="entry name" value="HTH-TYPE TRANSCRIPTIONAL REGULATOR VQSM"/>
    <property type="match status" value="1"/>
</dbReference>
<dbReference type="AlphaFoldDB" id="A0A839RKH5"/>
<protein>
    <submittedName>
        <fullName evidence="5">AraC-like DNA-binding protein</fullName>
    </submittedName>
</protein>
<dbReference type="InterPro" id="IPR009057">
    <property type="entry name" value="Homeodomain-like_sf"/>
</dbReference>
<comment type="caution">
    <text evidence="5">The sequence shown here is derived from an EMBL/GenBank/DDBJ whole genome shotgun (WGS) entry which is preliminary data.</text>
</comment>
<dbReference type="Pfam" id="PF12833">
    <property type="entry name" value="HTH_18"/>
    <property type="match status" value="1"/>
</dbReference>
<name>A0A839RKH5_9ACTN</name>
<evidence type="ECO:0000256" key="2">
    <source>
        <dbReference type="ARBA" id="ARBA00023125"/>
    </source>
</evidence>
<feature type="domain" description="HTH araC/xylS-type" evidence="4">
    <location>
        <begin position="228"/>
        <end position="327"/>
    </location>
</feature>
<evidence type="ECO:0000259" key="4">
    <source>
        <dbReference type="PROSITE" id="PS01124"/>
    </source>
</evidence>
<evidence type="ECO:0000256" key="3">
    <source>
        <dbReference type="ARBA" id="ARBA00023163"/>
    </source>
</evidence>
<dbReference type="GO" id="GO:0000976">
    <property type="term" value="F:transcription cis-regulatory region binding"/>
    <property type="evidence" value="ECO:0007669"/>
    <property type="project" value="TreeGrafter"/>
</dbReference>
<organism evidence="5 6">
    <name type="scientific">Hoyosella altamirensis</name>
    <dbReference type="NCBI Taxonomy" id="616997"/>
    <lineage>
        <taxon>Bacteria</taxon>
        <taxon>Bacillati</taxon>
        <taxon>Actinomycetota</taxon>
        <taxon>Actinomycetes</taxon>
        <taxon>Mycobacteriales</taxon>
        <taxon>Hoyosellaceae</taxon>
        <taxon>Hoyosella</taxon>
    </lineage>
</organism>
<dbReference type="Proteomes" id="UP000567922">
    <property type="component" value="Unassembled WGS sequence"/>
</dbReference>
<dbReference type="InterPro" id="IPR020449">
    <property type="entry name" value="Tscrpt_reg_AraC-type_HTH"/>
</dbReference>
<dbReference type="PANTHER" id="PTHR47894">
    <property type="entry name" value="HTH-TYPE TRANSCRIPTIONAL REGULATOR GADX"/>
    <property type="match status" value="1"/>
</dbReference>
<keyword evidence="6" id="KW-1185">Reference proteome</keyword>
<dbReference type="GO" id="GO:0005829">
    <property type="term" value="C:cytosol"/>
    <property type="evidence" value="ECO:0007669"/>
    <property type="project" value="TreeGrafter"/>
</dbReference>
<dbReference type="SMART" id="SM00342">
    <property type="entry name" value="HTH_ARAC"/>
    <property type="match status" value="1"/>
</dbReference>
<gene>
    <name evidence="5" type="ORF">FHU29_001821</name>
</gene>
<dbReference type="GO" id="GO:0003700">
    <property type="term" value="F:DNA-binding transcription factor activity"/>
    <property type="evidence" value="ECO:0007669"/>
    <property type="project" value="InterPro"/>
</dbReference>
<evidence type="ECO:0000256" key="1">
    <source>
        <dbReference type="ARBA" id="ARBA00023015"/>
    </source>
</evidence>
<keyword evidence="2 5" id="KW-0238">DNA-binding</keyword>
<proteinExistence type="predicted"/>
<reference evidence="5 6" key="1">
    <citation type="submission" date="2020-08" db="EMBL/GenBank/DDBJ databases">
        <title>Sequencing the genomes of 1000 actinobacteria strains.</title>
        <authorList>
            <person name="Klenk H.-P."/>
        </authorList>
    </citation>
    <scope>NUCLEOTIDE SEQUENCE [LARGE SCALE GENOMIC DNA]</scope>
    <source>
        <strain evidence="5 6">DSM 45258</strain>
    </source>
</reference>
<dbReference type="Pfam" id="PF12625">
    <property type="entry name" value="Arabinose_bd"/>
    <property type="match status" value="1"/>
</dbReference>